<proteinExistence type="predicted"/>
<dbReference type="EMBL" id="SADY01000005">
    <property type="protein sequence ID" value="TQR44090.1"/>
    <property type="molecule type" value="Genomic_DNA"/>
</dbReference>
<keyword evidence="2" id="KW-1185">Reference proteome</keyword>
<evidence type="ECO:0000313" key="1">
    <source>
        <dbReference type="EMBL" id="TQR44090.1"/>
    </source>
</evidence>
<dbReference type="Proteomes" id="UP000316208">
    <property type="component" value="Unassembled WGS sequence"/>
</dbReference>
<name>A0ABY3AMS1_PAEPP</name>
<evidence type="ECO:0000313" key="2">
    <source>
        <dbReference type="Proteomes" id="UP000316208"/>
    </source>
</evidence>
<accession>A0ABY3AMS1</accession>
<sequence>MGRERLRRMAEERLGPHLLREMKARADQLQRLMALCR</sequence>
<organism evidence="1 2">
    <name type="scientific">Paenibacillus popilliae</name>
    <name type="common">Bacillus popilliae</name>
    <dbReference type="NCBI Taxonomy" id="78057"/>
    <lineage>
        <taxon>Bacteria</taxon>
        <taxon>Bacillati</taxon>
        <taxon>Bacillota</taxon>
        <taxon>Bacilli</taxon>
        <taxon>Bacillales</taxon>
        <taxon>Paenibacillaceae</taxon>
        <taxon>Paenibacillus</taxon>
    </lineage>
</organism>
<protein>
    <submittedName>
        <fullName evidence="1">Uncharacterized protein</fullName>
    </submittedName>
</protein>
<reference evidence="1 2" key="1">
    <citation type="submission" date="2018-03" db="EMBL/GenBank/DDBJ databases">
        <title>Aerobic endospore-forming bacteria genome sequencing and assembly.</title>
        <authorList>
            <person name="Cavalcante D.A."/>
            <person name="Driks A."/>
            <person name="Putonti C."/>
            <person name="De-Souza M.T."/>
        </authorList>
    </citation>
    <scope>NUCLEOTIDE SEQUENCE [LARGE SCALE GENOMIC DNA]</scope>
    <source>
        <strain evidence="1 2">SDF0028</strain>
    </source>
</reference>
<gene>
    <name evidence="1" type="ORF">C7Y44_18475</name>
</gene>
<comment type="caution">
    <text evidence="1">The sequence shown here is derived from an EMBL/GenBank/DDBJ whole genome shotgun (WGS) entry which is preliminary data.</text>
</comment>